<evidence type="ECO:0000256" key="9">
    <source>
        <dbReference type="ARBA" id="ARBA00022842"/>
    </source>
</evidence>
<dbReference type="SUPFAM" id="SSF55681">
    <property type="entry name" value="Class II aaRS and biotin synthetases"/>
    <property type="match status" value="1"/>
</dbReference>
<organism evidence="15 16">
    <name type="scientific">Dethiosulfovibrio marinus</name>
    <dbReference type="NCBI Taxonomy" id="133532"/>
    <lineage>
        <taxon>Bacteria</taxon>
        <taxon>Thermotogati</taxon>
        <taxon>Synergistota</taxon>
        <taxon>Synergistia</taxon>
        <taxon>Synergistales</taxon>
        <taxon>Dethiosulfovibrionaceae</taxon>
        <taxon>Dethiosulfovibrio</taxon>
    </lineage>
</organism>
<evidence type="ECO:0000256" key="8">
    <source>
        <dbReference type="ARBA" id="ARBA00022840"/>
    </source>
</evidence>
<dbReference type="InterPro" id="IPR045864">
    <property type="entry name" value="aa-tRNA-synth_II/BPL/LPL"/>
</dbReference>
<dbReference type="EC" id="6.1.1.20" evidence="13"/>
<evidence type="ECO:0000256" key="12">
    <source>
        <dbReference type="ARBA" id="ARBA00049255"/>
    </source>
</evidence>
<dbReference type="RefSeq" id="WP_236100041.1">
    <property type="nucleotide sequence ID" value="NZ_JAKGUD010000014.1"/>
</dbReference>
<keyword evidence="6 13" id="KW-0479">Metal-binding</keyword>
<evidence type="ECO:0000256" key="2">
    <source>
        <dbReference type="ARBA" id="ARBA00010207"/>
    </source>
</evidence>
<keyword evidence="4 13" id="KW-0963">Cytoplasm</keyword>
<evidence type="ECO:0000313" key="16">
    <source>
        <dbReference type="Proteomes" id="UP001200430"/>
    </source>
</evidence>
<evidence type="ECO:0000256" key="3">
    <source>
        <dbReference type="ARBA" id="ARBA00011209"/>
    </source>
</evidence>
<dbReference type="PANTHER" id="PTHR11538:SF41">
    <property type="entry name" value="PHENYLALANINE--TRNA LIGASE, MITOCHONDRIAL"/>
    <property type="match status" value="1"/>
</dbReference>
<evidence type="ECO:0000256" key="13">
    <source>
        <dbReference type="HAMAP-Rule" id="MF_00281"/>
    </source>
</evidence>
<evidence type="ECO:0000259" key="14">
    <source>
        <dbReference type="PROSITE" id="PS50862"/>
    </source>
</evidence>
<keyword evidence="5 13" id="KW-0436">Ligase</keyword>
<keyword evidence="11 13" id="KW-0030">Aminoacyl-tRNA synthetase</keyword>
<comment type="similarity">
    <text evidence="2 13">Belongs to the class-II aminoacyl-tRNA synthetase family. Phe-tRNA synthetase alpha subunit type 1 subfamily.</text>
</comment>
<name>A0ABS9EQ61_9BACT</name>
<comment type="caution">
    <text evidence="15">The sequence shown here is derived from an EMBL/GenBank/DDBJ whole genome shotgun (WGS) entry which is preliminary data.</text>
</comment>
<evidence type="ECO:0000256" key="6">
    <source>
        <dbReference type="ARBA" id="ARBA00022723"/>
    </source>
</evidence>
<protein>
    <recommendedName>
        <fullName evidence="13">Phenylalanine--tRNA ligase alpha subunit</fullName>
        <ecNumber evidence="13">6.1.1.20</ecNumber>
    </recommendedName>
    <alternativeName>
        <fullName evidence="13">Phenylalanyl-tRNA synthetase alpha subunit</fullName>
        <shortName evidence="13">PheRS</shortName>
    </alternativeName>
</protein>
<comment type="catalytic activity">
    <reaction evidence="12 13">
        <text>tRNA(Phe) + L-phenylalanine + ATP = L-phenylalanyl-tRNA(Phe) + AMP + diphosphate + H(+)</text>
        <dbReference type="Rhea" id="RHEA:19413"/>
        <dbReference type="Rhea" id="RHEA-COMP:9668"/>
        <dbReference type="Rhea" id="RHEA-COMP:9699"/>
        <dbReference type="ChEBI" id="CHEBI:15378"/>
        <dbReference type="ChEBI" id="CHEBI:30616"/>
        <dbReference type="ChEBI" id="CHEBI:33019"/>
        <dbReference type="ChEBI" id="CHEBI:58095"/>
        <dbReference type="ChEBI" id="CHEBI:78442"/>
        <dbReference type="ChEBI" id="CHEBI:78531"/>
        <dbReference type="ChEBI" id="CHEBI:456215"/>
        <dbReference type="EC" id="6.1.1.20"/>
    </reaction>
</comment>
<proteinExistence type="inferred from homology"/>
<dbReference type="InterPro" id="IPR002319">
    <property type="entry name" value="Phenylalanyl-tRNA_Synthase"/>
</dbReference>
<dbReference type="EMBL" id="JAKGUD010000014">
    <property type="protein sequence ID" value="MCF4143339.1"/>
    <property type="molecule type" value="Genomic_DNA"/>
</dbReference>
<dbReference type="InterPro" id="IPR010978">
    <property type="entry name" value="tRNA-bd_arm"/>
</dbReference>
<dbReference type="GO" id="GO:0004826">
    <property type="term" value="F:phenylalanine-tRNA ligase activity"/>
    <property type="evidence" value="ECO:0007669"/>
    <property type="project" value="UniProtKB-EC"/>
</dbReference>
<feature type="binding site" evidence="13">
    <location>
        <position position="255"/>
    </location>
    <ligand>
        <name>Mg(2+)</name>
        <dbReference type="ChEBI" id="CHEBI:18420"/>
        <note>shared with beta subunit</note>
    </ligand>
</feature>
<evidence type="ECO:0000256" key="1">
    <source>
        <dbReference type="ARBA" id="ARBA00004496"/>
    </source>
</evidence>
<evidence type="ECO:0000313" key="15">
    <source>
        <dbReference type="EMBL" id="MCF4143339.1"/>
    </source>
</evidence>
<dbReference type="HAMAP" id="MF_00281">
    <property type="entry name" value="Phe_tRNA_synth_alpha1"/>
    <property type="match status" value="1"/>
</dbReference>
<accession>A0ABS9EQ61</accession>
<keyword evidence="9 13" id="KW-0460">Magnesium</keyword>
<feature type="domain" description="Aminoacyl-transfer RNA synthetases class-II family profile" evidence="14">
    <location>
        <begin position="119"/>
        <end position="330"/>
    </location>
</feature>
<keyword evidence="8 13" id="KW-0067">ATP-binding</keyword>
<sequence length="345" mass="38455">MDLKLDIEGVRSSFLSELEDAKSLDDLKDLRVRYLGKKGKVTALLKSLGTMSPEERPEAGKVINELKQVLDSDLAGRSKRAEDEALRKKELEEFVDVTQPARGRLSGGVHPVMQVMYDVSEILTGLGFSVALGPEVEDDFHNFEALNIPPHHPARDMQDTFYFDDGRLLRTHTSPVQVRSMLAYGAPLRVACPGKVYRRDSDPTHSPMFHQIEGLLVEEDVSIGDLKGCLEAMVSAIFSRPLKARYRASYFPFTEPSMEVDIECIACSGKDPSCRICKGTGWLEIGGMGMVHPEVLRAGGVDPERFNGFAWGMGLDRIAMLKYDLRDLRPLFEGDLSYLLSGRDE</sequence>
<comment type="subunit">
    <text evidence="3 13">Tetramer of two alpha and two beta subunits.</text>
</comment>
<dbReference type="CDD" id="cd00496">
    <property type="entry name" value="PheRS_alpha_core"/>
    <property type="match status" value="1"/>
</dbReference>
<dbReference type="InterPro" id="IPR022911">
    <property type="entry name" value="Phe_tRNA_ligase_alpha1_bac"/>
</dbReference>
<comment type="cofactor">
    <cofactor evidence="13">
        <name>Mg(2+)</name>
        <dbReference type="ChEBI" id="CHEBI:18420"/>
    </cofactor>
    <text evidence="13">Binds 2 magnesium ions per tetramer.</text>
</comment>
<keyword evidence="7 13" id="KW-0547">Nucleotide-binding</keyword>
<evidence type="ECO:0000256" key="4">
    <source>
        <dbReference type="ARBA" id="ARBA00022490"/>
    </source>
</evidence>
<dbReference type="InterPro" id="IPR006195">
    <property type="entry name" value="aa-tRNA-synth_II"/>
</dbReference>
<gene>
    <name evidence="13 15" type="primary">pheS</name>
    <name evidence="15" type="ORF">L2W38_10995</name>
</gene>
<evidence type="ECO:0000256" key="5">
    <source>
        <dbReference type="ARBA" id="ARBA00022598"/>
    </source>
</evidence>
<dbReference type="Gene3D" id="3.30.930.10">
    <property type="entry name" value="Bira Bifunctional Protein, Domain 2"/>
    <property type="match status" value="1"/>
</dbReference>
<dbReference type="NCBIfam" id="TIGR00468">
    <property type="entry name" value="pheS"/>
    <property type="match status" value="1"/>
</dbReference>
<dbReference type="PROSITE" id="PS50862">
    <property type="entry name" value="AA_TRNA_LIGASE_II"/>
    <property type="match status" value="1"/>
</dbReference>
<comment type="subcellular location">
    <subcellularLocation>
        <location evidence="1 13">Cytoplasm</location>
    </subcellularLocation>
</comment>
<dbReference type="Proteomes" id="UP001200430">
    <property type="component" value="Unassembled WGS sequence"/>
</dbReference>
<keyword evidence="10 13" id="KW-0648">Protein biosynthesis</keyword>
<dbReference type="PANTHER" id="PTHR11538">
    <property type="entry name" value="PHENYLALANYL-TRNA SYNTHETASE"/>
    <property type="match status" value="1"/>
</dbReference>
<dbReference type="SUPFAM" id="SSF46589">
    <property type="entry name" value="tRNA-binding arm"/>
    <property type="match status" value="1"/>
</dbReference>
<evidence type="ECO:0000256" key="10">
    <source>
        <dbReference type="ARBA" id="ARBA00022917"/>
    </source>
</evidence>
<evidence type="ECO:0000256" key="11">
    <source>
        <dbReference type="ARBA" id="ARBA00023146"/>
    </source>
</evidence>
<dbReference type="Pfam" id="PF02912">
    <property type="entry name" value="Phe_tRNA-synt_N"/>
    <property type="match status" value="1"/>
</dbReference>
<dbReference type="Pfam" id="PF01409">
    <property type="entry name" value="tRNA-synt_2d"/>
    <property type="match status" value="1"/>
</dbReference>
<dbReference type="InterPro" id="IPR004529">
    <property type="entry name" value="Phe-tRNA-synth_IIc_asu"/>
</dbReference>
<evidence type="ECO:0000256" key="7">
    <source>
        <dbReference type="ARBA" id="ARBA00022741"/>
    </source>
</evidence>
<keyword evidence="16" id="KW-1185">Reference proteome</keyword>
<dbReference type="InterPro" id="IPR004188">
    <property type="entry name" value="Phe-tRNA_ligase_II_N"/>
</dbReference>
<reference evidence="15 16" key="1">
    <citation type="submission" date="2022-01" db="EMBL/GenBank/DDBJ databases">
        <title>Dethiosulfovibrio faecalis sp. nov., a novel proteolytic, non-sulfur-reducing bacterium isolated from a marine aquaculture solid waste bioreactor.</title>
        <authorList>
            <person name="Grabowski S."/>
            <person name="Apolinario E."/>
            <person name="Schneider N."/>
            <person name="Marshall C.W."/>
            <person name="Sowers K.R."/>
        </authorList>
    </citation>
    <scope>NUCLEOTIDE SEQUENCE [LARGE SCALE GENOMIC DNA]</scope>
    <source>
        <strain evidence="15 16">DSM 12537</strain>
    </source>
</reference>